<evidence type="ECO:0000313" key="3">
    <source>
        <dbReference type="Proteomes" id="UP000286288"/>
    </source>
</evidence>
<dbReference type="AlphaFoldDB" id="A0A415ESJ3"/>
<protein>
    <submittedName>
        <fullName evidence="2">Uncharacterized protein</fullName>
    </submittedName>
</protein>
<keyword evidence="1" id="KW-0732">Signal</keyword>
<comment type="caution">
    <text evidence="2">The sequence shown here is derived from an EMBL/GenBank/DDBJ whole genome shotgun (WGS) entry which is preliminary data.</text>
</comment>
<evidence type="ECO:0000256" key="1">
    <source>
        <dbReference type="SAM" id="SignalP"/>
    </source>
</evidence>
<organism evidence="2 3">
    <name type="scientific">Enterococcus casseliflavus</name>
    <name type="common">Enterococcus flavescens</name>
    <dbReference type="NCBI Taxonomy" id="37734"/>
    <lineage>
        <taxon>Bacteria</taxon>
        <taxon>Bacillati</taxon>
        <taxon>Bacillota</taxon>
        <taxon>Bacilli</taxon>
        <taxon>Lactobacillales</taxon>
        <taxon>Enterococcaceae</taxon>
        <taxon>Enterococcus</taxon>
    </lineage>
</organism>
<name>A0A415ESJ3_ENTCA</name>
<feature type="signal peptide" evidence="1">
    <location>
        <begin position="1"/>
        <end position="26"/>
    </location>
</feature>
<evidence type="ECO:0000313" key="2">
    <source>
        <dbReference type="EMBL" id="RHK06263.1"/>
    </source>
</evidence>
<gene>
    <name evidence="2" type="ORF">DW084_09745</name>
</gene>
<proteinExistence type="predicted"/>
<reference evidence="2 3" key="1">
    <citation type="submission" date="2018-08" db="EMBL/GenBank/DDBJ databases">
        <title>A genome reference for cultivated species of the human gut microbiota.</title>
        <authorList>
            <person name="Zou Y."/>
            <person name="Xue W."/>
            <person name="Luo G."/>
        </authorList>
    </citation>
    <scope>NUCLEOTIDE SEQUENCE [LARGE SCALE GENOMIC DNA]</scope>
    <source>
        <strain evidence="2 3">AF48-16</strain>
    </source>
</reference>
<sequence>MKQKYSVILLLVVLLSGFFSPITAYAVSESGNFADVPDDHYEKANLLVALEEELVEIGLSLEIFANTSIDFENLLYQSLMPTEERSERNLPAVTPVVPFEFPKVKQFATRIYGNNPTNDQLMHTFMLYYFDVHDYERNAGLVGDRLPLRYYPEYYTFNDTNAYNAFLRTTTGAKYLNFALSSYNTVTSLKDYFSKLDIYTLGNHVSNVKNSIARYKTLVDGESIFEDLHEYFTEDIPSIQSINSPEKFMEEISNMIDTKETIDQASKEALKDMYDTVLDSVFLLLMGANPIGIAGIATMYVTAMATMYVSIIDLAAINTLAGTRNSRLNFRQLNNWGMW</sequence>
<dbReference type="RefSeq" id="WP_151195742.1">
    <property type="nucleotide sequence ID" value="NZ_JAMWTD010000006.1"/>
</dbReference>
<dbReference type="Proteomes" id="UP000286288">
    <property type="component" value="Unassembled WGS sequence"/>
</dbReference>
<dbReference type="EMBL" id="QRMZ01000011">
    <property type="protein sequence ID" value="RHK06263.1"/>
    <property type="molecule type" value="Genomic_DNA"/>
</dbReference>
<accession>A0A415ESJ3</accession>
<feature type="chain" id="PRO_5019258644" evidence="1">
    <location>
        <begin position="27"/>
        <end position="339"/>
    </location>
</feature>